<accession>A0A0M0EKJ3</accession>
<dbReference type="Pfam" id="PF10074">
    <property type="entry name" value="RovC_DNA-bd"/>
    <property type="match status" value="1"/>
</dbReference>
<dbReference type="AlphaFoldDB" id="A0A0M0EKJ3"/>
<keyword evidence="3" id="KW-1185">Reference proteome</keyword>
<feature type="domain" description="T6SS Transcription factor RovC-like DNA binding" evidence="1">
    <location>
        <begin position="46"/>
        <end position="150"/>
    </location>
</feature>
<dbReference type="PATRIC" id="fig|33995.3.peg.1434"/>
<evidence type="ECO:0000313" key="3">
    <source>
        <dbReference type="Proteomes" id="UP000037566"/>
    </source>
</evidence>
<comment type="caution">
    <text evidence="2">The sequence shown here is derived from an EMBL/GenBank/DDBJ whole genome shotgun (WGS) entry which is preliminary data.</text>
</comment>
<sequence length="161" mass="18433">MAPHIVVTYDASDGRHAVLDVQGQRLRCLLVAEHLGEARSFILTDDAFFDIRMESVVRMRRFLAREPLGSPSNHLRLSAQQRQRQVRMLCAHDGRQAGIPYRRIASALFRVDLNRMSADEWRATAYYKALYRLLRDGEIWLNGGYLSLLQGRTRGGDSFSP</sequence>
<proteinExistence type="predicted"/>
<name>A0A0M0EKJ3_KOMEU</name>
<dbReference type="STRING" id="33995.KOEU_12820"/>
<dbReference type="OrthoDB" id="7261891at2"/>
<protein>
    <recommendedName>
        <fullName evidence="1">T6SS Transcription factor RovC-like DNA binding domain-containing protein</fullName>
    </recommendedName>
</protein>
<evidence type="ECO:0000259" key="1">
    <source>
        <dbReference type="Pfam" id="PF10074"/>
    </source>
</evidence>
<dbReference type="RefSeq" id="WP_010516020.1">
    <property type="nucleotide sequence ID" value="NZ_LHUQ01000004.1"/>
</dbReference>
<organism evidence="2 3">
    <name type="scientific">Komagataeibacter europaeus</name>
    <name type="common">Gluconacetobacter europaeus</name>
    <dbReference type="NCBI Taxonomy" id="33995"/>
    <lineage>
        <taxon>Bacteria</taxon>
        <taxon>Pseudomonadati</taxon>
        <taxon>Pseudomonadota</taxon>
        <taxon>Alphaproteobacteria</taxon>
        <taxon>Acetobacterales</taxon>
        <taxon>Acetobacteraceae</taxon>
        <taxon>Komagataeibacter</taxon>
    </lineage>
</organism>
<evidence type="ECO:0000313" key="2">
    <source>
        <dbReference type="EMBL" id="KON65441.1"/>
    </source>
</evidence>
<reference evidence="2" key="1">
    <citation type="submission" date="2015-08" db="EMBL/GenBank/DDBJ databases">
        <title>Draft genome sequence of Komagataeibacter europaeus CECT 8546 a cellulose producer strain from vinegar produced by the traditional method.</title>
        <authorList>
            <person name="Poehlein A."/>
            <person name="Valera M.J."/>
            <person name="Haack F.S."/>
            <person name="Mas A."/>
            <person name="Daniel R."/>
            <person name="Streit W.R."/>
            <person name="Mateo E."/>
        </authorList>
    </citation>
    <scope>NUCLEOTIDE SEQUENCE [LARGE SCALE GENOMIC DNA]</scope>
    <source>
        <strain evidence="2">CECT 8546</strain>
    </source>
</reference>
<dbReference type="Proteomes" id="UP000037566">
    <property type="component" value="Unassembled WGS sequence"/>
</dbReference>
<gene>
    <name evidence="2" type="ORF">KOEU_12820</name>
</gene>
<dbReference type="EMBL" id="LHUQ01000004">
    <property type="protein sequence ID" value="KON65441.1"/>
    <property type="molecule type" value="Genomic_DNA"/>
</dbReference>
<dbReference type="InterPro" id="IPR018754">
    <property type="entry name" value="RovC-like_DNA-bd"/>
</dbReference>